<dbReference type="STRING" id="151549.A0A4C2A926"/>
<comment type="caution">
    <text evidence="2">The sequence shown here is derived from an EMBL/GenBank/DDBJ whole genome shotgun (WGS) entry which is preliminary data.</text>
</comment>
<feature type="coiled-coil region" evidence="1">
    <location>
        <begin position="69"/>
        <end position="110"/>
    </location>
</feature>
<name>A0A4C2A926_EUMVA</name>
<proteinExistence type="predicted"/>
<dbReference type="Proteomes" id="UP000299102">
    <property type="component" value="Unassembled WGS sequence"/>
</dbReference>
<evidence type="ECO:0000256" key="1">
    <source>
        <dbReference type="SAM" id="Coils"/>
    </source>
</evidence>
<keyword evidence="1" id="KW-0175">Coiled coil</keyword>
<dbReference type="AlphaFoldDB" id="A0A4C2A926"/>
<evidence type="ECO:0000313" key="3">
    <source>
        <dbReference type="Proteomes" id="UP000299102"/>
    </source>
</evidence>
<reference evidence="2 3" key="1">
    <citation type="journal article" date="2019" name="Commun. Biol.">
        <title>The bagworm genome reveals a unique fibroin gene that provides high tensile strength.</title>
        <authorList>
            <person name="Kono N."/>
            <person name="Nakamura H."/>
            <person name="Ohtoshi R."/>
            <person name="Tomita M."/>
            <person name="Numata K."/>
            <person name="Arakawa K."/>
        </authorList>
    </citation>
    <scope>NUCLEOTIDE SEQUENCE [LARGE SCALE GENOMIC DNA]</scope>
</reference>
<evidence type="ECO:0000313" key="2">
    <source>
        <dbReference type="EMBL" id="GBP95495.1"/>
    </source>
</evidence>
<dbReference type="OrthoDB" id="2121607at2759"/>
<sequence length="129" mass="15145">MVDYPDLVNLTRDELLEKYCKLFDQYQDLRESNELDTQKIHELKRSLDTATAAQLYLTQELEQYANLDNKETEIKLHKVQSELQDSKKRCTKLESSLATLQQEYSTLLEENSKITKISRSFTTKESSFV</sequence>
<gene>
    <name evidence="2" type="ORF">EVAR_64882_1</name>
</gene>
<protein>
    <submittedName>
        <fullName evidence="2">Uncharacterized protein</fullName>
    </submittedName>
</protein>
<organism evidence="2 3">
    <name type="scientific">Eumeta variegata</name>
    <name type="common">Bagworm moth</name>
    <name type="synonym">Eumeta japonica</name>
    <dbReference type="NCBI Taxonomy" id="151549"/>
    <lineage>
        <taxon>Eukaryota</taxon>
        <taxon>Metazoa</taxon>
        <taxon>Ecdysozoa</taxon>
        <taxon>Arthropoda</taxon>
        <taxon>Hexapoda</taxon>
        <taxon>Insecta</taxon>
        <taxon>Pterygota</taxon>
        <taxon>Neoptera</taxon>
        <taxon>Endopterygota</taxon>
        <taxon>Lepidoptera</taxon>
        <taxon>Glossata</taxon>
        <taxon>Ditrysia</taxon>
        <taxon>Tineoidea</taxon>
        <taxon>Psychidae</taxon>
        <taxon>Oiketicinae</taxon>
        <taxon>Eumeta</taxon>
    </lineage>
</organism>
<keyword evidence="3" id="KW-1185">Reference proteome</keyword>
<accession>A0A4C2A926</accession>
<dbReference type="EMBL" id="BGZK01002638">
    <property type="protein sequence ID" value="GBP95495.1"/>
    <property type="molecule type" value="Genomic_DNA"/>
</dbReference>